<name>A0A2W4TFX3_9CYAN</name>
<dbReference type="AlphaFoldDB" id="A0A2W4TFX3"/>
<accession>A0A2W4TFX3</accession>
<gene>
    <name evidence="3" type="ORF">DCF25_22590</name>
</gene>
<dbReference type="InterPro" id="IPR013610">
    <property type="entry name" value="ArdC_N"/>
</dbReference>
<organism evidence="3 4">
    <name type="scientific">Leptolyngbya foveolarum</name>
    <dbReference type="NCBI Taxonomy" id="47253"/>
    <lineage>
        <taxon>Bacteria</taxon>
        <taxon>Bacillati</taxon>
        <taxon>Cyanobacteriota</taxon>
        <taxon>Cyanophyceae</taxon>
        <taxon>Leptolyngbyales</taxon>
        <taxon>Leptolyngbyaceae</taxon>
        <taxon>Leptolyngbya group</taxon>
        <taxon>Leptolyngbya</taxon>
    </lineage>
</organism>
<evidence type="ECO:0000313" key="3">
    <source>
        <dbReference type="EMBL" id="PZO07823.1"/>
    </source>
</evidence>
<evidence type="ECO:0000313" key="4">
    <source>
        <dbReference type="Proteomes" id="UP000249354"/>
    </source>
</evidence>
<dbReference type="Proteomes" id="UP000249354">
    <property type="component" value="Unassembled WGS sequence"/>
</dbReference>
<feature type="domain" description="N-terminal" evidence="1">
    <location>
        <begin position="10"/>
        <end position="124"/>
    </location>
</feature>
<evidence type="ECO:0000259" key="2">
    <source>
        <dbReference type="Pfam" id="PF18818"/>
    </source>
</evidence>
<dbReference type="PIRSF" id="PIRSF037112">
    <property type="entry name" value="Antirestriction_ArdC"/>
    <property type="match status" value="1"/>
</dbReference>
<dbReference type="InterPro" id="IPR017113">
    <property type="entry name" value="Antirestriction_ArdC"/>
</dbReference>
<reference evidence="3 4" key="2">
    <citation type="submission" date="2018-06" db="EMBL/GenBank/DDBJ databases">
        <title>Metagenomic assembly of (sub)arctic Cyanobacteria and their associated microbiome from non-axenic cultures.</title>
        <authorList>
            <person name="Baurain D."/>
        </authorList>
    </citation>
    <scope>NUCLEOTIDE SEQUENCE [LARGE SCALE GENOMIC DNA]</scope>
    <source>
        <strain evidence="3">ULC129bin1</strain>
    </source>
</reference>
<feature type="domain" description="Polyvalent protein metallopeptidase" evidence="2">
    <location>
        <begin position="157"/>
        <end position="279"/>
    </location>
</feature>
<dbReference type="InterPro" id="IPR041459">
    <property type="entry name" value="MPTase-PolyVal"/>
</dbReference>
<reference evidence="4" key="1">
    <citation type="submission" date="2018-04" db="EMBL/GenBank/DDBJ databases">
        <authorList>
            <person name="Cornet L."/>
        </authorList>
    </citation>
    <scope>NUCLEOTIDE SEQUENCE [LARGE SCALE GENOMIC DNA]</scope>
</reference>
<protein>
    <recommendedName>
        <fullName evidence="5">Antirestriction protein ArdC</fullName>
    </recommendedName>
</protein>
<dbReference type="Pfam" id="PF08401">
    <property type="entry name" value="ArdcN"/>
    <property type="match status" value="1"/>
</dbReference>
<comment type="caution">
    <text evidence="3">The sequence shown here is derived from an EMBL/GenBank/DDBJ whole genome shotgun (WGS) entry which is preliminary data.</text>
</comment>
<evidence type="ECO:0008006" key="5">
    <source>
        <dbReference type="Google" id="ProtNLM"/>
    </source>
</evidence>
<dbReference type="EMBL" id="QBMC01000294">
    <property type="protein sequence ID" value="PZO07823.1"/>
    <property type="molecule type" value="Genomic_DNA"/>
</dbReference>
<sequence length="300" mass="33626">MAKRKQPATDHYQLVIEQLLALLEQGTVPWQRGWATTPYCNAKSGHRYRGINPVLAEMAVMTRGYDSTLFIGFKQAKEMGLRMTKGSKATWLRLGGSAKKEETDPATGEVKEKRFGFSKWIKVFNLDCFTDEDAEVKICELIERYRGESNTAPRLDDAERLISAQQAAVLFGGNRACYAPKIDRINMPPFESFSSAEAYYATFFHELSHRTGHKSRLGRDLTSKKGSPGYAFEELIADMSAAFVCSALGIKPDLEHHASYLASYIRIIADDQQAFFRASHLAQLAANLLLENAELLPKTE</sequence>
<evidence type="ECO:0000259" key="1">
    <source>
        <dbReference type="Pfam" id="PF08401"/>
    </source>
</evidence>
<proteinExistence type="predicted"/>
<dbReference type="GO" id="GO:0003697">
    <property type="term" value="F:single-stranded DNA binding"/>
    <property type="evidence" value="ECO:0007669"/>
    <property type="project" value="InterPro"/>
</dbReference>
<dbReference type="Pfam" id="PF18818">
    <property type="entry name" value="MPTase-PolyVal"/>
    <property type="match status" value="1"/>
</dbReference>